<protein>
    <recommendedName>
        <fullName evidence="4">Tim44-like domain-containing protein</fullName>
    </recommendedName>
</protein>
<sequence length="309" mass="33192">MKSFLKHSLVALSVAAVGLIGMVTDADAARLGGKKSSGMQRSSEQLSTPSFNQGTKTIAPQNSPQAATNAASPVTPSPVQQPSTARKWLGPIAGIAAGLGIAALLSNLGLGDSMASMLSMLLWAALAFIVIRFALNLFKRQKPQTAGAHVTGYPTSQNSTHFKHEQPPSPVSPHVFQAPGSTSSLKQATHVNAEEFLRTAKGFFIRLQAANDKKDMDDLRRFLTPEMYAEAQLQIMERGPEVQTTQVVSLDATLVSLVSEGSHDIGSVRFTGQLKMNDEAVADEVSEIWHFTKWSNHANEWSLAGIQQD</sequence>
<feature type="region of interest" description="Disordered" evidence="1">
    <location>
        <begin position="32"/>
        <end position="83"/>
    </location>
</feature>
<dbReference type="OrthoDB" id="5297955at2"/>
<evidence type="ECO:0000313" key="6">
    <source>
        <dbReference type="Proteomes" id="UP000252182"/>
    </source>
</evidence>
<feature type="compositionally biased region" description="Low complexity" evidence="1">
    <location>
        <begin position="72"/>
        <end position="83"/>
    </location>
</feature>
<dbReference type="PANTHER" id="PTHR41542:SF1">
    <property type="entry name" value="BLL5807 PROTEIN"/>
    <property type="match status" value="1"/>
</dbReference>
<name>A0A345DEA4_9BURK</name>
<feature type="region of interest" description="Disordered" evidence="1">
    <location>
        <begin position="147"/>
        <end position="179"/>
    </location>
</feature>
<feature type="domain" description="Tim44-like" evidence="4">
    <location>
        <begin position="177"/>
        <end position="308"/>
    </location>
</feature>
<feature type="transmembrane region" description="Helical" evidence="2">
    <location>
        <begin position="117"/>
        <end position="135"/>
    </location>
</feature>
<evidence type="ECO:0000256" key="3">
    <source>
        <dbReference type="SAM" id="SignalP"/>
    </source>
</evidence>
<dbReference type="Gene3D" id="3.10.450.240">
    <property type="match status" value="1"/>
</dbReference>
<dbReference type="InterPro" id="IPR032710">
    <property type="entry name" value="NTF2-like_dom_sf"/>
</dbReference>
<dbReference type="Proteomes" id="UP000252182">
    <property type="component" value="Chromosome"/>
</dbReference>
<keyword evidence="2" id="KW-0472">Membrane</keyword>
<keyword evidence="2" id="KW-0812">Transmembrane</keyword>
<keyword evidence="3" id="KW-0732">Signal</keyword>
<evidence type="ECO:0000256" key="2">
    <source>
        <dbReference type="SAM" id="Phobius"/>
    </source>
</evidence>
<organism evidence="5 6">
    <name type="scientific">Ephemeroptericola cinctiostellae</name>
    <dbReference type="NCBI Taxonomy" id="2268024"/>
    <lineage>
        <taxon>Bacteria</taxon>
        <taxon>Pseudomonadati</taxon>
        <taxon>Pseudomonadota</taxon>
        <taxon>Betaproteobacteria</taxon>
        <taxon>Burkholderiales</taxon>
        <taxon>Burkholderiaceae</taxon>
        <taxon>Ephemeroptericola</taxon>
    </lineage>
</organism>
<feature type="signal peptide" evidence="3">
    <location>
        <begin position="1"/>
        <end position="28"/>
    </location>
</feature>
<accession>A0A345DEA4</accession>
<evidence type="ECO:0000259" key="4">
    <source>
        <dbReference type="SMART" id="SM00978"/>
    </source>
</evidence>
<dbReference type="SUPFAM" id="SSF54427">
    <property type="entry name" value="NTF2-like"/>
    <property type="match status" value="1"/>
</dbReference>
<dbReference type="Pfam" id="PF04280">
    <property type="entry name" value="Tim44"/>
    <property type="match status" value="1"/>
</dbReference>
<evidence type="ECO:0000313" key="5">
    <source>
        <dbReference type="EMBL" id="AXF86692.1"/>
    </source>
</evidence>
<dbReference type="AlphaFoldDB" id="A0A345DEA4"/>
<dbReference type="EMBL" id="CP031124">
    <property type="protein sequence ID" value="AXF86692.1"/>
    <property type="molecule type" value="Genomic_DNA"/>
</dbReference>
<feature type="compositionally biased region" description="Polar residues" evidence="1">
    <location>
        <begin position="37"/>
        <end position="71"/>
    </location>
</feature>
<keyword evidence="2" id="KW-1133">Transmembrane helix</keyword>
<reference evidence="6" key="1">
    <citation type="submission" date="2018-07" db="EMBL/GenBank/DDBJ databases">
        <authorList>
            <person name="Kim H."/>
        </authorList>
    </citation>
    <scope>NUCLEOTIDE SEQUENCE [LARGE SCALE GENOMIC DNA]</scope>
    <source>
        <strain evidence="6">F02</strain>
    </source>
</reference>
<dbReference type="SMART" id="SM00978">
    <property type="entry name" value="Tim44"/>
    <property type="match status" value="1"/>
</dbReference>
<dbReference type="KEGG" id="hyf:DTO96_102448"/>
<gene>
    <name evidence="5" type="ORF">DTO96_102448</name>
</gene>
<keyword evidence="6" id="KW-1185">Reference proteome</keyword>
<dbReference type="RefSeq" id="WP_114563742.1">
    <property type="nucleotide sequence ID" value="NZ_CP031124.1"/>
</dbReference>
<dbReference type="PANTHER" id="PTHR41542">
    <property type="entry name" value="BLL5807 PROTEIN"/>
    <property type="match status" value="1"/>
</dbReference>
<proteinExistence type="predicted"/>
<feature type="chain" id="PRO_5016632989" description="Tim44-like domain-containing protein" evidence="3">
    <location>
        <begin position="29"/>
        <end position="309"/>
    </location>
</feature>
<evidence type="ECO:0000256" key="1">
    <source>
        <dbReference type="SAM" id="MobiDB-lite"/>
    </source>
</evidence>
<feature type="transmembrane region" description="Helical" evidence="2">
    <location>
        <begin position="88"/>
        <end position="110"/>
    </location>
</feature>
<dbReference type="InterPro" id="IPR007379">
    <property type="entry name" value="Tim44-like_dom"/>
</dbReference>